<organism evidence="1">
    <name type="scientific">marine sediment metagenome</name>
    <dbReference type="NCBI Taxonomy" id="412755"/>
    <lineage>
        <taxon>unclassified sequences</taxon>
        <taxon>metagenomes</taxon>
        <taxon>ecological metagenomes</taxon>
    </lineage>
</organism>
<comment type="caution">
    <text evidence="1">The sequence shown here is derived from an EMBL/GenBank/DDBJ whole genome shotgun (WGS) entry which is preliminary data.</text>
</comment>
<name>X0WLF6_9ZZZZ</name>
<reference evidence="1" key="1">
    <citation type="journal article" date="2014" name="Front. Microbiol.">
        <title>High frequency of phylogenetically diverse reductive dehalogenase-homologous genes in deep subseafloor sedimentary metagenomes.</title>
        <authorList>
            <person name="Kawai M."/>
            <person name="Futagami T."/>
            <person name="Toyoda A."/>
            <person name="Takaki Y."/>
            <person name="Nishi S."/>
            <person name="Hori S."/>
            <person name="Arai W."/>
            <person name="Tsubouchi T."/>
            <person name="Morono Y."/>
            <person name="Uchiyama I."/>
            <person name="Ito T."/>
            <person name="Fujiyama A."/>
            <person name="Inagaki F."/>
            <person name="Takami H."/>
        </authorList>
    </citation>
    <scope>NUCLEOTIDE SEQUENCE</scope>
    <source>
        <strain evidence="1">Expedition CK06-06</strain>
    </source>
</reference>
<dbReference type="EMBL" id="BARS01045361">
    <property type="protein sequence ID" value="GAG31819.1"/>
    <property type="molecule type" value="Genomic_DNA"/>
</dbReference>
<evidence type="ECO:0000313" key="1">
    <source>
        <dbReference type="EMBL" id="GAG31819.1"/>
    </source>
</evidence>
<sequence>MKTNNLTTKRFVIRKSLIGTNSVITFTNNKDITFTYDHDEIYSTFQEKFESMKCFQEYKSYTNSNTVPAFARNLAEIV</sequence>
<accession>X0WLF6</accession>
<gene>
    <name evidence="1" type="ORF">S01H1_68398</name>
</gene>
<dbReference type="AlphaFoldDB" id="X0WLF6"/>
<protein>
    <submittedName>
        <fullName evidence="1">Uncharacterized protein</fullName>
    </submittedName>
</protein>
<proteinExistence type="predicted"/>